<reference evidence="10 11" key="1">
    <citation type="submission" date="2024-05" db="EMBL/GenBank/DDBJ databases">
        <title>The nuclear and mitochondrial genome assemblies of Tetragonisca angustula (Apidae: Meliponini), a tiny yet remarkable pollinator in the Neotropics.</title>
        <authorList>
            <person name="Ferrari R."/>
            <person name="Ricardo P.C."/>
            <person name="Dias F.C."/>
            <person name="Araujo N.S."/>
            <person name="Soares D.O."/>
            <person name="Zhou Q.-S."/>
            <person name="Zhu C.-D."/>
            <person name="Coutinho L."/>
            <person name="Airas M.C."/>
            <person name="Batista T.M."/>
        </authorList>
    </citation>
    <scope>NUCLEOTIDE SEQUENCE [LARGE SCALE GENOMIC DNA]</scope>
    <source>
        <strain evidence="10">ASF017062</strain>
        <tissue evidence="10">Abdomen</tissue>
    </source>
</reference>
<comment type="caution">
    <text evidence="9">Lacks conserved residue(s) required for the propagation of feature annotation.</text>
</comment>
<protein>
    <recommendedName>
        <fullName evidence="9">Odorant receptor</fullName>
    </recommendedName>
</protein>
<evidence type="ECO:0000313" key="10">
    <source>
        <dbReference type="EMBL" id="KAK9295707.1"/>
    </source>
</evidence>
<accession>A0AAW0ZF29</accession>
<dbReference type="AlphaFoldDB" id="A0AAW0ZF29"/>
<evidence type="ECO:0000256" key="5">
    <source>
        <dbReference type="ARBA" id="ARBA00022989"/>
    </source>
</evidence>
<keyword evidence="11" id="KW-1185">Reference proteome</keyword>
<gene>
    <name evidence="10" type="ORF">QLX08_010048</name>
</gene>
<keyword evidence="8 9" id="KW-0807">Transducer</keyword>
<dbReference type="GO" id="GO:0005886">
    <property type="term" value="C:plasma membrane"/>
    <property type="evidence" value="ECO:0007669"/>
    <property type="project" value="UniProtKB-SubCell"/>
</dbReference>
<organism evidence="10 11">
    <name type="scientific">Tetragonisca angustula</name>
    <dbReference type="NCBI Taxonomy" id="166442"/>
    <lineage>
        <taxon>Eukaryota</taxon>
        <taxon>Metazoa</taxon>
        <taxon>Ecdysozoa</taxon>
        <taxon>Arthropoda</taxon>
        <taxon>Hexapoda</taxon>
        <taxon>Insecta</taxon>
        <taxon>Pterygota</taxon>
        <taxon>Neoptera</taxon>
        <taxon>Endopterygota</taxon>
        <taxon>Hymenoptera</taxon>
        <taxon>Apocrita</taxon>
        <taxon>Aculeata</taxon>
        <taxon>Apoidea</taxon>
        <taxon>Anthophila</taxon>
        <taxon>Apidae</taxon>
        <taxon>Tetragonisca</taxon>
    </lineage>
</organism>
<keyword evidence="6 9" id="KW-0472">Membrane</keyword>
<evidence type="ECO:0000256" key="1">
    <source>
        <dbReference type="ARBA" id="ARBA00004141"/>
    </source>
</evidence>
<dbReference type="GO" id="GO:0005549">
    <property type="term" value="F:odorant binding"/>
    <property type="evidence" value="ECO:0007669"/>
    <property type="project" value="InterPro"/>
</dbReference>
<dbReference type="EMBL" id="JAWNGG020000244">
    <property type="protein sequence ID" value="KAK9295707.1"/>
    <property type="molecule type" value="Genomic_DNA"/>
</dbReference>
<keyword evidence="3 9" id="KW-0812">Transmembrane</keyword>
<dbReference type="PANTHER" id="PTHR21137">
    <property type="entry name" value="ODORANT RECEPTOR"/>
    <property type="match status" value="1"/>
</dbReference>
<dbReference type="InterPro" id="IPR004117">
    <property type="entry name" value="7tm6_olfct_rcpt"/>
</dbReference>
<feature type="transmembrane region" description="Helical" evidence="9">
    <location>
        <begin position="127"/>
        <end position="153"/>
    </location>
</feature>
<feature type="transmembrane region" description="Helical" evidence="9">
    <location>
        <begin position="307"/>
        <end position="324"/>
    </location>
</feature>
<sequence length="402" mass="45825">MEEQSNTSIDYYILPNKILCSVAGMWPIEEKSSTCSKIFAYSRLIVALTAINSVFVPEIMAIALNWGDLRILAGVGCVLTTVGQSLFKIVYLIVRKERTYRLYYEIRSLWNSTNDPKEMQSYIKLAYWARICTIIFYLSCMCNVITFSLAAAVNYFRFEYNASSTDNNRDLPFVVWYGKDTSASPSFEIAFACQFLSSAICAATISGLDATFMTTILHVSGQFKLINTWITDIGVEINCEPNYRRRLMTQLIKCIRHHQRMIDVVNDVNNLLTPIIFMQLLTSGIEICLSGYAILDNGTAKADLAKFTSYFISMLVQLLVWCWPGEILVQESQNVGHVVYLNVPWYNLPLIYQKYLCLVIVRAQQYCSITALTFETLSIHTLTVVFNTATSYFALLRQMQDK</sequence>
<comment type="subcellular location">
    <subcellularLocation>
        <location evidence="9">Cell membrane</location>
        <topology evidence="9">Multi-pass membrane protein</topology>
    </subcellularLocation>
    <subcellularLocation>
        <location evidence="1">Membrane</location>
        <topology evidence="1">Multi-pass membrane protein</topology>
    </subcellularLocation>
</comment>
<keyword evidence="5 9" id="KW-1133">Transmembrane helix</keyword>
<feature type="transmembrane region" description="Helical" evidence="9">
    <location>
        <begin position="377"/>
        <end position="396"/>
    </location>
</feature>
<name>A0AAW0ZF29_9HYME</name>
<dbReference type="GO" id="GO:0007165">
    <property type="term" value="P:signal transduction"/>
    <property type="evidence" value="ECO:0007669"/>
    <property type="project" value="UniProtKB-KW"/>
</dbReference>
<feature type="transmembrane region" description="Helical" evidence="9">
    <location>
        <begin position="71"/>
        <end position="94"/>
    </location>
</feature>
<keyword evidence="4 9" id="KW-0552">Olfaction</keyword>
<evidence type="ECO:0000256" key="4">
    <source>
        <dbReference type="ARBA" id="ARBA00022725"/>
    </source>
</evidence>
<dbReference type="PANTHER" id="PTHR21137:SF26">
    <property type="entry name" value="ODORANT RECEPTOR 10A-RELATED"/>
    <property type="match status" value="1"/>
</dbReference>
<feature type="transmembrane region" description="Helical" evidence="9">
    <location>
        <begin position="44"/>
        <end position="65"/>
    </location>
</feature>
<dbReference type="GO" id="GO:0004984">
    <property type="term" value="F:olfactory receptor activity"/>
    <property type="evidence" value="ECO:0007669"/>
    <property type="project" value="InterPro"/>
</dbReference>
<proteinExistence type="inferred from homology"/>
<comment type="similarity">
    <text evidence="9">Belongs to the insect chemoreceptor superfamily. Heteromeric odorant receptor channel (TC 1.A.69) family.</text>
</comment>
<evidence type="ECO:0000256" key="3">
    <source>
        <dbReference type="ARBA" id="ARBA00022692"/>
    </source>
</evidence>
<keyword evidence="2 9" id="KW-0716">Sensory transduction</keyword>
<evidence type="ECO:0000256" key="9">
    <source>
        <dbReference type="RuleBase" id="RU351113"/>
    </source>
</evidence>
<evidence type="ECO:0000256" key="2">
    <source>
        <dbReference type="ARBA" id="ARBA00022606"/>
    </source>
</evidence>
<evidence type="ECO:0000313" key="11">
    <source>
        <dbReference type="Proteomes" id="UP001432146"/>
    </source>
</evidence>
<evidence type="ECO:0000256" key="6">
    <source>
        <dbReference type="ARBA" id="ARBA00023136"/>
    </source>
</evidence>
<feature type="transmembrane region" description="Helical" evidence="9">
    <location>
        <begin position="271"/>
        <end position="295"/>
    </location>
</feature>
<evidence type="ECO:0000256" key="8">
    <source>
        <dbReference type="ARBA" id="ARBA00023224"/>
    </source>
</evidence>
<dbReference type="Proteomes" id="UP001432146">
    <property type="component" value="Unassembled WGS sequence"/>
</dbReference>
<keyword evidence="7 9" id="KW-0675">Receptor</keyword>
<dbReference type="Pfam" id="PF02949">
    <property type="entry name" value="7tm_6"/>
    <property type="match status" value="1"/>
</dbReference>
<evidence type="ECO:0000256" key="7">
    <source>
        <dbReference type="ARBA" id="ARBA00023170"/>
    </source>
</evidence>
<comment type="caution">
    <text evidence="10">The sequence shown here is derived from an EMBL/GenBank/DDBJ whole genome shotgun (WGS) entry which is preliminary data.</text>
</comment>